<feature type="transmembrane region" description="Helical" evidence="2">
    <location>
        <begin position="627"/>
        <end position="650"/>
    </location>
</feature>
<feature type="domain" description="SSD" evidence="3">
    <location>
        <begin position="222"/>
        <end position="353"/>
    </location>
</feature>
<dbReference type="Proteomes" id="UP000626109">
    <property type="component" value="Unassembled WGS sequence"/>
</dbReference>
<proteinExistence type="inferred from homology"/>
<dbReference type="GO" id="GO:0016020">
    <property type="term" value="C:membrane"/>
    <property type="evidence" value="ECO:0007669"/>
    <property type="project" value="TreeGrafter"/>
</dbReference>
<feature type="transmembrane region" description="Helical" evidence="2">
    <location>
        <begin position="193"/>
        <end position="214"/>
    </location>
</feature>
<evidence type="ECO:0000259" key="3">
    <source>
        <dbReference type="PROSITE" id="PS50156"/>
    </source>
</evidence>
<comment type="caution">
    <text evidence="4">The sequence shown here is derived from an EMBL/GenBank/DDBJ whole genome shotgun (WGS) entry which is preliminary data.</text>
</comment>
<dbReference type="Pfam" id="PF12349">
    <property type="entry name" value="Sterol-sensing"/>
    <property type="match status" value="1"/>
</dbReference>
<dbReference type="InterPro" id="IPR000731">
    <property type="entry name" value="SSD"/>
</dbReference>
<feature type="non-terminal residue" evidence="4">
    <location>
        <position position="1"/>
    </location>
</feature>
<sequence>EYAYVPRESGSFHDFESMAGLFGRPPRSNDCVVRAADGGSMLRQAHLQQASDVHFALLQTEALKPDKVTYEDVCERHVVTLNCSSESVFTLIGANLTNAEQSVQALRAQGDPSLGKVLSGDSSALRLFYNVKTPEVKSRRLFAESNPAKEKALAWEEAFLVAEKARPHRGTGGLLEVYCMAGRSVEDEISKNVIGAAPFMAGAINLILIFLAVLLGGKPCQRSRFLLALGAVAVIQLAQVAGFAITVVCGAPLTDMTLLLVFVAVGVGVDDVIVITDAFDQQDVTLPLARRLAGAFEHAGLAIFLTSITNLVAFMVSATSDLPAIAWFCLTAGWVVSALLVLTLTLYAPLLLLDERRRAAGKYDCLVCVTAKNRVPESEVAHEAARAQDPGLLRKVLKRALLPVVCQPVPAALCVVAMLALAAAGVAAAANPASFKMGLDLKDSFPDGSYLVTYLDVILPRHFGGIVSPLEILVQGVDFGNLALQERLVKLQGDFAGCPQALGAVSSFILPMRSWENCTVDGRAVAGQSFEARLKAFLASPPFSSCGSLGGSNSSQVHPSNYASSIAWNSDRSRVEAVRASLSITVSSKVQGRIDSMSEFRDRFATHGLSGFVYSYYFLFADRDAKMWELIQSTLIYAGITVVIIVGLFVHPVATALIALSIACIDSTLLGLMSLWDIPIDAISFICLAMAVGLSVDYVVHLAHAALENGMPKGRAAVRKQIEKALDTTGASVLKGAVSTLLGVLLLSAAPTAVFRLFFKMLSSIVVLGCLAGFVLFPSCLTLVGCLYGALAGRRRAAGSDLEIR</sequence>
<feature type="transmembrane region" description="Helical" evidence="2">
    <location>
        <begin position="324"/>
        <end position="353"/>
    </location>
</feature>
<evidence type="ECO:0000256" key="1">
    <source>
        <dbReference type="ARBA" id="ARBA00005585"/>
    </source>
</evidence>
<dbReference type="EMBL" id="CAJNNW010014496">
    <property type="protein sequence ID" value="CAE8656657.1"/>
    <property type="molecule type" value="Genomic_DNA"/>
</dbReference>
<feature type="transmembrane region" description="Helical" evidence="2">
    <location>
        <begin position="741"/>
        <end position="759"/>
    </location>
</feature>
<dbReference type="PANTHER" id="PTHR10796:SF92">
    <property type="entry name" value="PATCHED-RELATED, ISOFORM A"/>
    <property type="match status" value="1"/>
</dbReference>
<accession>A0A813IWR2</accession>
<feature type="transmembrane region" description="Helical" evidence="2">
    <location>
        <begin position="682"/>
        <end position="707"/>
    </location>
</feature>
<feature type="transmembrane region" description="Helical" evidence="2">
    <location>
        <begin position="657"/>
        <end position="676"/>
    </location>
</feature>
<dbReference type="AlphaFoldDB" id="A0A813IWR2"/>
<reference evidence="4" key="1">
    <citation type="submission" date="2021-02" db="EMBL/GenBank/DDBJ databases">
        <authorList>
            <person name="Dougan E. K."/>
            <person name="Rhodes N."/>
            <person name="Thang M."/>
            <person name="Chan C."/>
        </authorList>
    </citation>
    <scope>NUCLEOTIDE SEQUENCE</scope>
</reference>
<keyword evidence="2" id="KW-0472">Membrane</keyword>
<gene>
    <name evidence="4" type="ORF">PGLA2088_LOCUS12314</name>
</gene>
<protein>
    <recommendedName>
        <fullName evidence="3">SSD domain-containing protein</fullName>
    </recommendedName>
</protein>
<feature type="transmembrane region" description="Helical" evidence="2">
    <location>
        <begin position="604"/>
        <end position="621"/>
    </location>
</feature>
<evidence type="ECO:0000313" key="4">
    <source>
        <dbReference type="EMBL" id="CAE8656657.1"/>
    </source>
</evidence>
<feature type="transmembrane region" description="Helical" evidence="2">
    <location>
        <begin position="299"/>
        <end position="318"/>
    </location>
</feature>
<dbReference type="InterPro" id="IPR053958">
    <property type="entry name" value="HMGCR/SNAP/NPC1-like_SSD"/>
</dbReference>
<feature type="transmembrane region" description="Helical" evidence="2">
    <location>
        <begin position="226"/>
        <end position="253"/>
    </location>
</feature>
<organism evidence="4 5">
    <name type="scientific">Polarella glacialis</name>
    <name type="common">Dinoflagellate</name>
    <dbReference type="NCBI Taxonomy" id="89957"/>
    <lineage>
        <taxon>Eukaryota</taxon>
        <taxon>Sar</taxon>
        <taxon>Alveolata</taxon>
        <taxon>Dinophyceae</taxon>
        <taxon>Suessiales</taxon>
        <taxon>Suessiaceae</taxon>
        <taxon>Polarella</taxon>
    </lineage>
</organism>
<dbReference type="InterPro" id="IPR051697">
    <property type="entry name" value="Patched_domain-protein"/>
</dbReference>
<keyword evidence="2" id="KW-1133">Transmembrane helix</keyword>
<dbReference type="PANTHER" id="PTHR10796">
    <property type="entry name" value="PATCHED-RELATED"/>
    <property type="match status" value="1"/>
</dbReference>
<comment type="similarity">
    <text evidence="1">Belongs to the patched family.</text>
</comment>
<evidence type="ECO:0000256" key="2">
    <source>
        <dbReference type="SAM" id="Phobius"/>
    </source>
</evidence>
<dbReference type="SUPFAM" id="SSF82866">
    <property type="entry name" value="Multidrug efflux transporter AcrB transmembrane domain"/>
    <property type="match status" value="2"/>
</dbReference>
<feature type="transmembrane region" description="Helical" evidence="2">
    <location>
        <begin position="765"/>
        <end position="791"/>
    </location>
</feature>
<dbReference type="Gene3D" id="1.20.1640.10">
    <property type="entry name" value="Multidrug efflux transporter AcrB transmembrane domain"/>
    <property type="match status" value="2"/>
</dbReference>
<keyword evidence="2" id="KW-0812">Transmembrane</keyword>
<evidence type="ECO:0000313" key="5">
    <source>
        <dbReference type="Proteomes" id="UP000626109"/>
    </source>
</evidence>
<name>A0A813IWR2_POLGL</name>
<dbReference type="PROSITE" id="PS50156">
    <property type="entry name" value="SSD"/>
    <property type="match status" value="2"/>
</dbReference>
<feature type="domain" description="SSD" evidence="3">
    <location>
        <begin position="681"/>
        <end position="783"/>
    </location>
</feature>
<feature type="transmembrane region" description="Helical" evidence="2">
    <location>
        <begin position="259"/>
        <end position="279"/>
    </location>
</feature>